<gene>
    <name evidence="1" type="ORF">BN13_960007</name>
</gene>
<name>A0A077MGR0_9MICO</name>
<reference evidence="1 2" key="1">
    <citation type="journal article" date="2013" name="ISME J.">
        <title>A metabolic model for members of the genus Tetrasphaera involved in enhanced biological phosphorus removal.</title>
        <authorList>
            <person name="Kristiansen R."/>
            <person name="Nguyen H.T.T."/>
            <person name="Saunders A.M."/>
            <person name="Nielsen J.L."/>
            <person name="Wimmer R."/>
            <person name="Le V.Q."/>
            <person name="McIlroy S.J."/>
            <person name="Petrovski S."/>
            <person name="Seviour R.J."/>
            <person name="Calteau A."/>
            <person name="Nielsen K.L."/>
            <person name="Nielsen P.H."/>
        </authorList>
    </citation>
    <scope>NUCLEOTIDE SEQUENCE [LARGE SCALE GENOMIC DNA]</scope>
    <source>
        <strain evidence="1 2">Ben 74</strain>
    </source>
</reference>
<evidence type="ECO:0000313" key="2">
    <source>
        <dbReference type="Proteomes" id="UP000035720"/>
    </source>
</evidence>
<organism evidence="1 2">
    <name type="scientific">Nostocoides jenkinsii Ben 74</name>
    <dbReference type="NCBI Taxonomy" id="1193518"/>
    <lineage>
        <taxon>Bacteria</taxon>
        <taxon>Bacillati</taxon>
        <taxon>Actinomycetota</taxon>
        <taxon>Actinomycetes</taxon>
        <taxon>Micrococcales</taxon>
        <taxon>Intrasporangiaceae</taxon>
        <taxon>Nostocoides</taxon>
    </lineage>
</organism>
<dbReference type="EMBL" id="CAJC01000212">
    <property type="protein sequence ID" value="CCI55043.1"/>
    <property type="molecule type" value="Genomic_DNA"/>
</dbReference>
<dbReference type="Proteomes" id="UP000035720">
    <property type="component" value="Unassembled WGS sequence"/>
</dbReference>
<comment type="caution">
    <text evidence="1">The sequence shown here is derived from an EMBL/GenBank/DDBJ whole genome shotgun (WGS) entry which is preliminary data.</text>
</comment>
<accession>A0A077MGR0</accession>
<evidence type="ECO:0000313" key="1">
    <source>
        <dbReference type="EMBL" id="CCI55043.1"/>
    </source>
</evidence>
<protein>
    <submittedName>
        <fullName evidence="1">Uncharacterized protein</fullName>
    </submittedName>
</protein>
<dbReference type="STRING" id="1193518.BN13_960007"/>
<keyword evidence="2" id="KW-1185">Reference proteome</keyword>
<dbReference type="AlphaFoldDB" id="A0A077MGR0"/>
<sequence>MGAPGLNGALAKPRRGGECQVPASAALGLPMVRLGSVRAADRH</sequence>
<proteinExistence type="predicted"/>